<keyword evidence="2" id="KW-1185">Reference proteome</keyword>
<proteinExistence type="predicted"/>
<evidence type="ECO:0000256" key="1">
    <source>
        <dbReference type="SAM" id="Phobius"/>
    </source>
</evidence>
<sequence length="116" mass="13987">MRCEERLLQKCVRIVYLTNYLVDLRSYLLFLWLYCKKKLLNSTHNYLKKKSMYIYVNLMSWNYNCIYSMVGKQCVCLDMILCTNRFFPQTMTGAYISGLREAGRIIESYKNEVWID</sequence>
<evidence type="ECO:0000313" key="2">
    <source>
        <dbReference type="Proteomes" id="UP000095283"/>
    </source>
</evidence>
<name>A0A1I7XET9_HETBA</name>
<reference evidence="3" key="1">
    <citation type="submission" date="2016-11" db="UniProtKB">
        <authorList>
            <consortium name="WormBaseParasite"/>
        </authorList>
    </citation>
    <scope>IDENTIFICATION</scope>
</reference>
<accession>A0A1I7XET9</accession>
<protein>
    <submittedName>
        <fullName evidence="3">GMC_oxred_C domain-containing protein</fullName>
    </submittedName>
</protein>
<dbReference type="Proteomes" id="UP000095283">
    <property type="component" value="Unplaced"/>
</dbReference>
<keyword evidence="1" id="KW-1133">Transmembrane helix</keyword>
<keyword evidence="1" id="KW-0812">Transmembrane</keyword>
<dbReference type="WBParaSite" id="Hba_16234">
    <property type="protein sequence ID" value="Hba_16234"/>
    <property type="gene ID" value="Hba_16234"/>
</dbReference>
<organism evidence="2 3">
    <name type="scientific">Heterorhabditis bacteriophora</name>
    <name type="common">Entomopathogenic nematode worm</name>
    <dbReference type="NCBI Taxonomy" id="37862"/>
    <lineage>
        <taxon>Eukaryota</taxon>
        <taxon>Metazoa</taxon>
        <taxon>Ecdysozoa</taxon>
        <taxon>Nematoda</taxon>
        <taxon>Chromadorea</taxon>
        <taxon>Rhabditida</taxon>
        <taxon>Rhabditina</taxon>
        <taxon>Rhabditomorpha</taxon>
        <taxon>Strongyloidea</taxon>
        <taxon>Heterorhabditidae</taxon>
        <taxon>Heterorhabditis</taxon>
    </lineage>
</organism>
<evidence type="ECO:0000313" key="3">
    <source>
        <dbReference type="WBParaSite" id="Hba_16234"/>
    </source>
</evidence>
<dbReference type="AlphaFoldDB" id="A0A1I7XET9"/>
<feature type="transmembrane region" description="Helical" evidence="1">
    <location>
        <begin position="12"/>
        <end position="34"/>
    </location>
</feature>
<keyword evidence="1" id="KW-0472">Membrane</keyword>